<dbReference type="EMBL" id="KE525340">
    <property type="protein sequence ID" value="KFB48387.1"/>
    <property type="molecule type" value="Genomic_DNA"/>
</dbReference>
<organism evidence="1">
    <name type="scientific">Anopheles sinensis</name>
    <name type="common">Mosquito</name>
    <dbReference type="NCBI Taxonomy" id="74873"/>
    <lineage>
        <taxon>Eukaryota</taxon>
        <taxon>Metazoa</taxon>
        <taxon>Ecdysozoa</taxon>
        <taxon>Arthropoda</taxon>
        <taxon>Hexapoda</taxon>
        <taxon>Insecta</taxon>
        <taxon>Pterygota</taxon>
        <taxon>Neoptera</taxon>
        <taxon>Endopterygota</taxon>
        <taxon>Diptera</taxon>
        <taxon>Nematocera</taxon>
        <taxon>Culicoidea</taxon>
        <taxon>Culicidae</taxon>
        <taxon>Anophelinae</taxon>
        <taxon>Anopheles</taxon>
    </lineage>
</organism>
<proteinExistence type="predicted"/>
<dbReference type="Proteomes" id="UP000030765">
    <property type="component" value="Unassembled WGS sequence"/>
</dbReference>
<dbReference type="AlphaFoldDB" id="A0A084WDU3"/>
<protein>
    <submittedName>
        <fullName evidence="1 2">Uncharacterized protein</fullName>
    </submittedName>
</protein>
<keyword evidence="3" id="KW-1185">Reference proteome</keyword>
<gene>
    <name evidence="1" type="ORF">ZHAS_00016509</name>
</gene>
<reference evidence="1 3" key="1">
    <citation type="journal article" date="2014" name="BMC Genomics">
        <title>Genome sequence of Anopheles sinensis provides insight into genetics basis of mosquito competence for malaria parasites.</title>
        <authorList>
            <person name="Zhou D."/>
            <person name="Zhang D."/>
            <person name="Ding G."/>
            <person name="Shi L."/>
            <person name="Hou Q."/>
            <person name="Ye Y."/>
            <person name="Xu Y."/>
            <person name="Zhou H."/>
            <person name="Xiong C."/>
            <person name="Li S."/>
            <person name="Yu J."/>
            <person name="Hong S."/>
            <person name="Yu X."/>
            <person name="Zou P."/>
            <person name="Chen C."/>
            <person name="Chang X."/>
            <person name="Wang W."/>
            <person name="Lv Y."/>
            <person name="Sun Y."/>
            <person name="Ma L."/>
            <person name="Shen B."/>
            <person name="Zhu C."/>
        </authorList>
    </citation>
    <scope>NUCLEOTIDE SEQUENCE [LARGE SCALE GENOMIC DNA]</scope>
</reference>
<evidence type="ECO:0000313" key="2">
    <source>
        <dbReference type="EnsemblMetazoa" id="ASIC016509-PA"/>
    </source>
</evidence>
<name>A0A084WDU3_ANOSI</name>
<reference evidence="2" key="2">
    <citation type="submission" date="2020-05" db="UniProtKB">
        <authorList>
            <consortium name="EnsemblMetazoa"/>
        </authorList>
    </citation>
    <scope>IDENTIFICATION</scope>
</reference>
<dbReference type="EnsemblMetazoa" id="ASIC016509-RA">
    <property type="protein sequence ID" value="ASIC016509-PA"/>
    <property type="gene ID" value="ASIC016509"/>
</dbReference>
<dbReference type="EMBL" id="ATLV01023072">
    <property type="status" value="NOT_ANNOTATED_CDS"/>
    <property type="molecule type" value="Genomic_DNA"/>
</dbReference>
<evidence type="ECO:0000313" key="3">
    <source>
        <dbReference type="Proteomes" id="UP000030765"/>
    </source>
</evidence>
<dbReference type="VEuPathDB" id="VectorBase:ASIC016509"/>
<sequence>MTKVCTGRSGSLTGRDKDWICVDKREESQECGAIERPNGIKIGSAKEVDEKKTPPIAYSIDQATEICSGSS</sequence>
<accession>A0A084WDU3</accession>
<evidence type="ECO:0000313" key="1">
    <source>
        <dbReference type="EMBL" id="KFB48387.1"/>
    </source>
</evidence>